<feature type="disulfide bond" evidence="9">
    <location>
        <begin position="1034"/>
        <end position="1043"/>
    </location>
</feature>
<evidence type="ECO:0000256" key="3">
    <source>
        <dbReference type="ARBA" id="ARBA00022536"/>
    </source>
</evidence>
<dbReference type="PROSITE" id="PS01187">
    <property type="entry name" value="EGF_CA"/>
    <property type="match status" value="1"/>
</dbReference>
<dbReference type="SUPFAM" id="SSF57184">
    <property type="entry name" value="Growth factor receptor domain"/>
    <property type="match status" value="1"/>
</dbReference>
<protein>
    <submittedName>
        <fullName evidence="14">Heart development protein with EGF-like domains 1</fullName>
    </submittedName>
</protein>
<feature type="region of interest" description="Disordered" evidence="10">
    <location>
        <begin position="851"/>
        <end position="876"/>
    </location>
</feature>
<dbReference type="GO" id="GO:0005886">
    <property type="term" value="C:plasma membrane"/>
    <property type="evidence" value="ECO:0007669"/>
    <property type="project" value="UniProtKB-SubCell"/>
</dbReference>
<dbReference type="InterPro" id="IPR000152">
    <property type="entry name" value="EGF-type_Asp/Asn_hydroxyl_site"/>
</dbReference>
<reference evidence="14" key="4">
    <citation type="submission" date="2025-09" db="UniProtKB">
        <authorList>
            <consortium name="Ensembl"/>
        </authorList>
    </citation>
    <scope>IDENTIFICATION</scope>
</reference>
<evidence type="ECO:0000256" key="12">
    <source>
        <dbReference type="SAM" id="SignalP"/>
    </source>
</evidence>
<organism evidence="14 15">
    <name type="scientific">Esox lucius</name>
    <name type="common">Northern pike</name>
    <dbReference type="NCBI Taxonomy" id="8010"/>
    <lineage>
        <taxon>Eukaryota</taxon>
        <taxon>Metazoa</taxon>
        <taxon>Chordata</taxon>
        <taxon>Craniata</taxon>
        <taxon>Vertebrata</taxon>
        <taxon>Euteleostomi</taxon>
        <taxon>Actinopterygii</taxon>
        <taxon>Neopterygii</taxon>
        <taxon>Teleostei</taxon>
        <taxon>Protacanthopterygii</taxon>
        <taxon>Esociformes</taxon>
        <taxon>Esocidae</taxon>
        <taxon>Esox</taxon>
    </lineage>
</organism>
<keyword evidence="5" id="KW-0677">Repeat</keyword>
<feature type="compositionally biased region" description="Polar residues" evidence="10">
    <location>
        <begin position="562"/>
        <end position="575"/>
    </location>
</feature>
<keyword evidence="11" id="KW-0812">Transmembrane</keyword>
<keyword evidence="2" id="KW-1003">Cell membrane</keyword>
<dbReference type="Ensembl" id="ENSELUT00000000402.3">
    <property type="protein sequence ID" value="ENSELUP00000011469.3"/>
    <property type="gene ID" value="ENSELUG00000011841.3"/>
</dbReference>
<dbReference type="FunCoup" id="A0A3P8Y6U1">
    <property type="interactions" value="286"/>
</dbReference>
<comment type="subcellular location">
    <subcellularLocation>
        <location evidence="1">Cell membrane</location>
    </subcellularLocation>
</comment>
<feature type="compositionally biased region" description="Polar residues" evidence="10">
    <location>
        <begin position="912"/>
        <end position="952"/>
    </location>
</feature>
<feature type="compositionally biased region" description="Polar residues" evidence="10">
    <location>
        <begin position="439"/>
        <end position="473"/>
    </location>
</feature>
<accession>A0A3P8Y6U1</accession>
<feature type="compositionally biased region" description="Low complexity" evidence="10">
    <location>
        <begin position="953"/>
        <end position="969"/>
    </location>
</feature>
<feature type="signal peptide" evidence="12">
    <location>
        <begin position="1"/>
        <end position="28"/>
    </location>
</feature>
<dbReference type="KEGG" id="els:109614623"/>
<feature type="compositionally biased region" description="Polar residues" evidence="10">
    <location>
        <begin position="111"/>
        <end position="126"/>
    </location>
</feature>
<feature type="compositionally biased region" description="Low complexity" evidence="10">
    <location>
        <begin position="597"/>
        <end position="608"/>
    </location>
</feature>
<evidence type="ECO:0000256" key="8">
    <source>
        <dbReference type="ARBA" id="ARBA00023180"/>
    </source>
</evidence>
<dbReference type="PROSITE" id="PS00010">
    <property type="entry name" value="ASX_HYDROXYL"/>
    <property type="match status" value="1"/>
</dbReference>
<dbReference type="InParanoid" id="A0A3P8Y6U1"/>
<dbReference type="PANTHER" id="PTHR24037">
    <property type="entry name" value="HEART DEVELOPMENT PROTEIN WITH EGF-LIKE DOMAINS 1"/>
    <property type="match status" value="1"/>
</dbReference>
<feature type="compositionally biased region" description="Low complexity" evidence="10">
    <location>
        <begin position="788"/>
        <end position="802"/>
    </location>
</feature>
<dbReference type="CDD" id="cd00054">
    <property type="entry name" value="EGF_CA"/>
    <property type="match status" value="2"/>
</dbReference>
<evidence type="ECO:0000256" key="9">
    <source>
        <dbReference type="PROSITE-ProRule" id="PRU00076"/>
    </source>
</evidence>
<evidence type="ECO:0000256" key="6">
    <source>
        <dbReference type="ARBA" id="ARBA00023136"/>
    </source>
</evidence>
<dbReference type="Bgee" id="ENSELUG00000011841">
    <property type="expression patterns" value="Expressed in heart and 14 other cell types or tissues"/>
</dbReference>
<keyword evidence="8" id="KW-0325">Glycoprotein</keyword>
<dbReference type="GeneTree" id="ENSGT00710000106813"/>
<dbReference type="GO" id="GO:0007507">
    <property type="term" value="P:heart development"/>
    <property type="evidence" value="ECO:0007669"/>
    <property type="project" value="TreeGrafter"/>
</dbReference>
<evidence type="ECO:0000256" key="5">
    <source>
        <dbReference type="ARBA" id="ARBA00022737"/>
    </source>
</evidence>
<proteinExistence type="predicted"/>
<feature type="compositionally biased region" description="Basic and acidic residues" evidence="10">
    <location>
        <begin position="201"/>
        <end position="213"/>
    </location>
</feature>
<keyword evidence="6 11" id="KW-0472">Membrane</keyword>
<evidence type="ECO:0000256" key="7">
    <source>
        <dbReference type="ARBA" id="ARBA00023157"/>
    </source>
</evidence>
<dbReference type="InterPro" id="IPR009030">
    <property type="entry name" value="Growth_fac_rcpt_cys_sf"/>
</dbReference>
<dbReference type="InterPro" id="IPR018097">
    <property type="entry name" value="EGF_Ca-bd_CS"/>
</dbReference>
<sequence length="1406" mass="151112">METCFLCHVVLVRLSLMVLLVILRPLSAWTYTSNSNNMDRTLVTKGYFSPSVTNSEEITAITDLPKDLFTIPGTSTDLWEFSPSTGSDIHHRVRHSDATDIPRLSEDKLASEQNMHPSTDSTNWTSEETHGLSTEQMSSTFVVSTEPTIQWKDQTILTPEHIPEAYRGLPAELRAVTQTKRSVDLGSLSATEARLSQDSIDTERSLRKDRSNDESTVGLRRNQLTERSTVGLVEGQSPDRGTLHPLQNQPTERGSLALKEDHSTERGSVDLIEDHSTDRSTVGLIEDLSTDRSTSGLRQNQSKDQSTVVLREDLSTDRSTSGLRQNQSKDQSTVVLREDLSTDRSTSGLRQNQSKDQSTVVLREDQSTDRSTMGQDSSNNRGTVSQDSSTDRGTVGLGEDQSTDRSTMGQDSSNNRGTVSQDSSTDRGTVGLGEDQSTDRSTMGQDSSTERGTVSQDSSTDRGTVSQDSSTDRGTVGLGEDQSTDRSTMGQDSSTDRGTVSQDSSTDRGTVSQDSSTDRGTVGLGEELLTDRGTVGLREDQSTDRGTVGLREDQSTDRGTVGQDSSTDLGTSTVSRAGERTLLSVTFNSTSMYPEDSNSSSQASNWGSPAGHTGPRDITDSISSTELDNTDATSDSHNPTDTISSKGRQPSETQWPGTFSSRGTHPLTGPPNVTEQRDLTSLGSEGTPSSTPPLSRYRDRDTTDSSQPPRGRTSQTEDGVSASSQTPVMLSGGPSRHSTNASQEGDREVTSIMVTGLGTTDSPTGPLSTRGDQGETEGVPSVNTEDITSLGPGPTTGSPTLGDRATALDDSPSRFLSGQPPFIPKTEQPAVATEVLESTVPITVMMTSQVTEDETNRVTTATSTTPTPPPATTRMVQPSTTTIIEARTPPTSIPATTTSYTTLGLQTSTSTPQRPGTPQTHTQGPSTWVSSTDVTTLHLETSTATPGNNTAHSGQGPTSTTTASSTTQSATFRGTVEQHSLGKPTDRGTTVIQVTTTPMDIRPTQQMPGSACEPNHCLNGGVCAAKGGTASCSCLPAWTGPTCNKDVDECESGPGTSGPCPSNSKCKNIMGSFSCECPLGQDIENGRDCTRAKTFLGTFSVNNPTHDSMLSRSVSLHEIQREINQLLNASLSTLRGYRQSILKEKGNDSASISAVNMFSISADVTSYDVLHNIQMSLKNCTNSAGHCRVVVTHQLSYHNESLCLAQNTQCHPERSLCNDSSGTAYCQCPPGYYKLNPDDQSCIECGDGLKRVNGTCVRCTFGFGGFNCGNFYKLIAVVVSPAGGALLLILIIALIVTCCKKDKNDLNKIIFKSGDFQMSPYAEFQKSNRVSMEWGRETIEMQENGSTKNLLQMTDIYYSPALRNSDLERNGIYSFSGLPGSRHSCIYPAQWNPSFISDDSRRRDYF</sequence>
<dbReference type="GeneID" id="109614623"/>
<evidence type="ECO:0000259" key="13">
    <source>
        <dbReference type="PROSITE" id="PS50026"/>
    </source>
</evidence>
<evidence type="ECO:0000256" key="11">
    <source>
        <dbReference type="SAM" id="Phobius"/>
    </source>
</evidence>
<dbReference type="STRING" id="8010.ENSELUP00000011469"/>
<dbReference type="Gene3D" id="2.10.25.10">
    <property type="entry name" value="Laminin"/>
    <property type="match status" value="2"/>
</dbReference>
<reference evidence="14" key="3">
    <citation type="submission" date="2025-08" db="UniProtKB">
        <authorList>
            <consortium name="Ensembl"/>
        </authorList>
    </citation>
    <scope>IDENTIFICATION</scope>
</reference>
<feature type="compositionally biased region" description="Polar residues" evidence="10">
    <location>
        <begin position="369"/>
        <end position="392"/>
    </location>
</feature>
<dbReference type="SMART" id="SM00179">
    <property type="entry name" value="EGF_CA"/>
    <property type="match status" value="2"/>
</dbReference>
<feature type="compositionally biased region" description="Polar residues" evidence="10">
    <location>
        <begin position="404"/>
        <end position="427"/>
    </location>
</feature>
<feature type="compositionally biased region" description="Polar residues" evidence="10">
    <location>
        <begin position="485"/>
        <end position="519"/>
    </location>
</feature>
<keyword evidence="15" id="KW-1185">Reference proteome</keyword>
<dbReference type="Proteomes" id="UP000265140">
    <property type="component" value="Chromosome 16"/>
</dbReference>
<feature type="compositionally biased region" description="Polar residues" evidence="10">
    <location>
        <begin position="291"/>
        <end position="308"/>
    </location>
</feature>
<comment type="caution">
    <text evidence="9">Lacks conserved residue(s) required for the propagation of feature annotation.</text>
</comment>
<feature type="compositionally biased region" description="Polar residues" evidence="10">
    <location>
        <begin position="583"/>
        <end position="592"/>
    </location>
</feature>
<feature type="region of interest" description="Disordered" evidence="10">
    <location>
        <begin position="905"/>
        <end position="969"/>
    </location>
</feature>
<reference evidence="14" key="2">
    <citation type="submission" date="2020-02" db="EMBL/GenBank/DDBJ databases">
        <title>Esox lucius (northern pike) genome, fEsoLuc1, primary haplotype.</title>
        <authorList>
            <person name="Myers G."/>
            <person name="Karagic N."/>
            <person name="Meyer A."/>
            <person name="Pippel M."/>
            <person name="Reichard M."/>
            <person name="Winkler S."/>
            <person name="Tracey A."/>
            <person name="Sims Y."/>
            <person name="Howe K."/>
            <person name="Rhie A."/>
            <person name="Formenti G."/>
            <person name="Durbin R."/>
            <person name="Fedrigo O."/>
            <person name="Jarvis E.D."/>
        </authorList>
    </citation>
    <scope>NUCLEOTIDE SEQUENCE [LARGE SCALE GENOMIC DNA]</scope>
</reference>
<name>A0A3P8Y6U1_ESOLU</name>
<dbReference type="PROSITE" id="PS00022">
    <property type="entry name" value="EGF_1"/>
    <property type="match status" value="1"/>
</dbReference>
<reference evidence="15" key="1">
    <citation type="journal article" date="2014" name="PLoS ONE">
        <title>The genome and linkage map of the northern pike (Esox lucius): conserved synteny revealed between the salmonid sister group and the Neoteleostei.</title>
        <authorList>
            <person name="Rondeau E.B."/>
            <person name="Minkley D.R."/>
            <person name="Leong J.S."/>
            <person name="Messmer A.M."/>
            <person name="Jantzen J.R."/>
            <person name="von Schalburg K.R."/>
            <person name="Lemon C."/>
            <person name="Bird N.H."/>
            <person name="Koop B.F."/>
        </authorList>
    </citation>
    <scope>NUCLEOTIDE SEQUENCE</scope>
</reference>
<dbReference type="SMART" id="SM00181">
    <property type="entry name" value="EGF"/>
    <property type="match status" value="3"/>
</dbReference>
<feature type="region of interest" description="Disordered" evidence="10">
    <location>
        <begin position="106"/>
        <end position="126"/>
    </location>
</feature>
<feature type="compositionally biased region" description="Polar residues" evidence="10">
    <location>
        <begin position="317"/>
        <end position="334"/>
    </location>
</feature>
<keyword evidence="3 9" id="KW-0245">EGF-like domain</keyword>
<evidence type="ECO:0000313" key="14">
    <source>
        <dbReference type="Ensembl" id="ENSELUP00000011469.3"/>
    </source>
</evidence>
<feature type="compositionally biased region" description="Polar residues" evidence="10">
    <location>
        <begin position="704"/>
        <end position="728"/>
    </location>
</feature>
<feature type="compositionally biased region" description="Polar residues" evidence="10">
    <location>
        <begin position="757"/>
        <end position="771"/>
    </location>
</feature>
<dbReference type="RefSeq" id="XP_019910499.3">
    <property type="nucleotide sequence ID" value="XM_020054940.3"/>
</dbReference>
<feature type="compositionally biased region" description="Polar residues" evidence="10">
    <location>
        <begin position="671"/>
        <end position="693"/>
    </location>
</feature>
<feature type="compositionally biased region" description="Polar residues" evidence="10">
    <location>
        <begin position="343"/>
        <end position="360"/>
    </location>
</feature>
<feature type="domain" description="EGF-like" evidence="13">
    <location>
        <begin position="1046"/>
        <end position="1090"/>
    </location>
</feature>
<keyword evidence="11" id="KW-1133">Transmembrane helix</keyword>
<dbReference type="OMA" id="ALEMAPW"/>
<feature type="chain" id="PRO_5044254723" evidence="12">
    <location>
        <begin position="29"/>
        <end position="1406"/>
    </location>
</feature>
<feature type="transmembrane region" description="Helical" evidence="11">
    <location>
        <begin position="1274"/>
        <end position="1299"/>
    </location>
</feature>
<evidence type="ECO:0000256" key="4">
    <source>
        <dbReference type="ARBA" id="ARBA00022729"/>
    </source>
</evidence>
<dbReference type="InterPro" id="IPR001881">
    <property type="entry name" value="EGF-like_Ca-bd_dom"/>
</dbReference>
<evidence type="ECO:0000256" key="2">
    <source>
        <dbReference type="ARBA" id="ARBA00022475"/>
    </source>
</evidence>
<keyword evidence="7 9" id="KW-1015">Disulfide bond</keyword>
<feature type="region of interest" description="Disordered" evidence="10">
    <location>
        <begin position="196"/>
        <end position="825"/>
    </location>
</feature>
<dbReference type="GO" id="GO:0005509">
    <property type="term" value="F:calcium ion binding"/>
    <property type="evidence" value="ECO:0007669"/>
    <property type="project" value="InterPro"/>
</dbReference>
<dbReference type="PANTHER" id="PTHR24037:SF3">
    <property type="entry name" value="PROTEIN HEG HOMOLOG 1"/>
    <property type="match status" value="1"/>
</dbReference>
<feature type="compositionally biased region" description="Polar residues" evidence="10">
    <location>
        <begin position="620"/>
        <end position="663"/>
    </location>
</feature>
<evidence type="ECO:0000256" key="1">
    <source>
        <dbReference type="ARBA" id="ARBA00004236"/>
    </source>
</evidence>
<keyword evidence="4 12" id="KW-0732">Signal</keyword>
<dbReference type="PROSITE" id="PS50026">
    <property type="entry name" value="EGF_3"/>
    <property type="match status" value="2"/>
</dbReference>
<feature type="domain" description="EGF-like" evidence="13">
    <location>
        <begin position="1008"/>
        <end position="1044"/>
    </location>
</feature>
<evidence type="ECO:0000313" key="15">
    <source>
        <dbReference type="Proteomes" id="UP000265140"/>
    </source>
</evidence>
<evidence type="ECO:0000256" key="10">
    <source>
        <dbReference type="SAM" id="MobiDB-lite"/>
    </source>
</evidence>
<dbReference type="InterPro" id="IPR000742">
    <property type="entry name" value="EGF"/>
</dbReference>
<feature type="compositionally biased region" description="Basic and acidic residues" evidence="10">
    <location>
        <begin position="258"/>
        <end position="278"/>
    </location>
</feature>